<feature type="compositionally biased region" description="Acidic residues" evidence="1">
    <location>
        <begin position="1156"/>
        <end position="1175"/>
    </location>
</feature>
<evidence type="ECO:0000313" key="2">
    <source>
        <dbReference type="EMBL" id="CCA66916.1"/>
    </source>
</evidence>
<dbReference type="EMBL" id="CAFZ01000007">
    <property type="protein sequence ID" value="CCA66916.1"/>
    <property type="molecule type" value="Genomic_DNA"/>
</dbReference>
<feature type="compositionally biased region" description="Basic residues" evidence="1">
    <location>
        <begin position="331"/>
        <end position="349"/>
    </location>
</feature>
<feature type="region of interest" description="Disordered" evidence="1">
    <location>
        <begin position="331"/>
        <end position="353"/>
    </location>
</feature>
<proteinExistence type="predicted"/>
<feature type="compositionally biased region" description="Pro residues" evidence="1">
    <location>
        <begin position="207"/>
        <end position="216"/>
    </location>
</feature>
<feature type="region of interest" description="Disordered" evidence="1">
    <location>
        <begin position="1"/>
        <end position="49"/>
    </location>
</feature>
<feature type="compositionally biased region" description="Basic and acidic residues" evidence="1">
    <location>
        <begin position="1422"/>
        <end position="1431"/>
    </location>
</feature>
<dbReference type="eggNOG" id="ENOG502SDZZ">
    <property type="taxonomic scope" value="Eukaryota"/>
</dbReference>
<feature type="region of interest" description="Disordered" evidence="1">
    <location>
        <begin position="364"/>
        <end position="383"/>
    </location>
</feature>
<comment type="caution">
    <text evidence="2">The sequence shown here is derived from an EMBL/GenBank/DDBJ whole genome shotgun (WGS) entry which is preliminary data.</text>
</comment>
<dbReference type="Proteomes" id="UP000007148">
    <property type="component" value="Unassembled WGS sequence"/>
</dbReference>
<dbReference type="Gene3D" id="3.10.260.10">
    <property type="entry name" value="Transcription regulator HTH, APSES-type DNA-binding domain"/>
    <property type="match status" value="1"/>
</dbReference>
<feature type="compositionally biased region" description="Polar residues" evidence="1">
    <location>
        <begin position="1288"/>
        <end position="1302"/>
    </location>
</feature>
<feature type="compositionally biased region" description="Acidic residues" evidence="1">
    <location>
        <begin position="273"/>
        <end position="283"/>
    </location>
</feature>
<accession>G4T6E9</accession>
<feature type="compositionally biased region" description="Basic residues" evidence="1">
    <location>
        <begin position="251"/>
        <end position="262"/>
    </location>
</feature>
<evidence type="ECO:0000256" key="1">
    <source>
        <dbReference type="SAM" id="MobiDB-lite"/>
    </source>
</evidence>
<keyword evidence="3" id="KW-1185">Reference proteome</keyword>
<feature type="compositionally biased region" description="Basic and acidic residues" evidence="1">
    <location>
        <begin position="1306"/>
        <end position="1315"/>
    </location>
</feature>
<feature type="compositionally biased region" description="Basic residues" evidence="1">
    <location>
        <begin position="1449"/>
        <end position="1458"/>
    </location>
</feature>
<protein>
    <recommendedName>
        <fullName evidence="4">HTH APSES-type domain-containing protein</fullName>
    </recommendedName>
</protein>
<feature type="region of interest" description="Disordered" evidence="1">
    <location>
        <begin position="555"/>
        <end position="582"/>
    </location>
</feature>
<feature type="region of interest" description="Disordered" evidence="1">
    <location>
        <begin position="1144"/>
        <end position="1458"/>
    </location>
</feature>
<gene>
    <name evidence="2" type="ORF">PIIN_00755</name>
</gene>
<sequence>MRPDVPRAPRTSRLSAASSSTPSATTLASTSLISTNTAPTSSSSILPKPKMAPPLAPAVAGLVQHARPLRAVVSRALQLHPEDESDNVLAVVFALLERAGNRAMSVKELGEAAFAQGYLRTSPSAAGQAIGTHIRNHIARHADAPWTQLLSSYKLEGGTPDEEARIGGAVYCASLASCRRGTTVWYMSRAAGKPCPFERIGVSVPQPVDPSAPPPTTSSSPPLSGLKRKIPPDEAHDGTRPAKIRITLRLPPRKPIPKRPRPIHFPTPSISDSDCDDDDDDESSTGQSGSGSSSSSDEEMLVDDFNTLLAADVPIAIPCPARAALASTFTGHRRQPSHHHHHHHHHHRQSSLSSLDPASFVQQFFDTCEPPPDSEDDDDDFHNSMLRPNVDEQLQAVKEELDVDAIEMDDDELLLHFKTEDFLDLDIKEEELVTPPPATEPSGEMTAHPELDWSGVKVDEGVFSPLEMLVPPGGDSSAATALQTPVTATPFIQSTFPLPSLVTARAIRAAMSRHSSISAPPPTPWIKTEEDPLLFPSRLSPDGLSILEEDELLSNPDAFFPNPSTSPDPRFPEASSSSPAPILPSEVDLLRPWESETWAPIPGPESVSTDDVDSITYTDVTDDVTAATGLVQPSTSAPSLNRSSLSFPIPVTSRILGTNGRAPKPPRLSMSALTTLNKHHNLSRVHGHGGHARRHSHAAGVTTKNRRLSVISTAFSDWTSTGTPEDAETSAAPLATPSHTGWRMFPWPPAAPTPTLAATPAPCSVAGGVSENEEKASVEKEDVSMASPQEASPLVPLVNDETTDDELHRCLSAPTFNQVLQKTLPTGVRISTLLLLGIPVFQCRIDSPPIELIRRMDTDYVNISTIMSLAQHLAQATATRFRSNSSATNASTSGTSAVASTALPTPPPAEELPPNHVYINSGARVIHGGWVSLSTARSVVKNYHDLPAYIRRVFLADQLAEKFPEPIRHVKAILTARQASKQQQVGFGKPFANPSSLSAHELLVSVTLPPRTTPRSAAEAGANLPLAASGVVVPTPSAPTTMTARGAPLALKTKAAAAAAAARASFPLSPIDAVTNANVQLGRVNANGVHHGAAIAQQNIMSLTDPMGEHDKPWTTLLGKTMVEPKEEEPLKPEEEEILKAILKSPPRSQVLPKDVEEEGDSQEMCVDDELEEEEVARGVVDLSSDVEREDKDVGGQEAEEEQEEEEEPTIRMSTRSARKRASESAPPKQVSQTPSAPSAPAAEKTTRRRNLRHVQSVSSVSSELTVSESESSAPPPSLDSRPALKGKSTNHPLVPTSSSNMERAGAVEDVKKESAASLRSRAARARGRGRVKPRGVVTHGAENGPRVRIIEVEEPSRPSPTSDAESSGEEEEESSKPRRSVRITKQVHPTNATADRATKRASLKEKPAPAPTTNGASGVEKSSKTHEGTRTRGKRASTPVSEASSERVRRRQTAARH</sequence>
<dbReference type="STRING" id="1109443.G4T6E9"/>
<organism evidence="2 3">
    <name type="scientific">Serendipita indica (strain DSM 11827)</name>
    <name type="common">Root endophyte fungus</name>
    <name type="synonym">Piriformospora indica</name>
    <dbReference type="NCBI Taxonomy" id="1109443"/>
    <lineage>
        <taxon>Eukaryota</taxon>
        <taxon>Fungi</taxon>
        <taxon>Dikarya</taxon>
        <taxon>Basidiomycota</taxon>
        <taxon>Agaricomycotina</taxon>
        <taxon>Agaricomycetes</taxon>
        <taxon>Sebacinales</taxon>
        <taxon>Serendipitaceae</taxon>
        <taxon>Serendipita</taxon>
    </lineage>
</organism>
<feature type="compositionally biased region" description="Low complexity" evidence="1">
    <location>
        <begin position="572"/>
        <end position="582"/>
    </location>
</feature>
<feature type="compositionally biased region" description="Low complexity" evidence="1">
    <location>
        <begin position="8"/>
        <end position="38"/>
    </location>
</feature>
<feature type="compositionally biased region" description="Low complexity" evidence="1">
    <location>
        <begin position="284"/>
        <end position="295"/>
    </location>
</feature>
<feature type="region of interest" description="Disordered" evidence="1">
    <location>
        <begin position="205"/>
        <end position="299"/>
    </location>
</feature>
<feature type="compositionally biased region" description="Acidic residues" evidence="1">
    <location>
        <begin position="1198"/>
        <end position="1208"/>
    </location>
</feature>
<feature type="compositionally biased region" description="Basic and acidic residues" evidence="1">
    <location>
        <begin position="230"/>
        <end position="240"/>
    </location>
</feature>
<dbReference type="PANTHER" id="PTHR48125:SF12">
    <property type="entry name" value="AT HOOK TRANSCRIPTION FACTOR FAMILY-RELATED"/>
    <property type="match status" value="1"/>
</dbReference>
<feature type="compositionally biased region" description="Basic residues" evidence="1">
    <location>
        <begin position="1322"/>
        <end position="1334"/>
    </location>
</feature>
<feature type="compositionally biased region" description="Basic and acidic residues" evidence="1">
    <location>
        <begin position="1397"/>
        <end position="1408"/>
    </location>
</feature>
<dbReference type="PANTHER" id="PTHR48125">
    <property type="entry name" value="LP07818P1"/>
    <property type="match status" value="1"/>
</dbReference>
<feature type="compositionally biased region" description="Basic and acidic residues" evidence="1">
    <location>
        <begin position="772"/>
        <end position="783"/>
    </location>
</feature>
<feature type="region of interest" description="Disordered" evidence="1">
    <location>
        <begin position="767"/>
        <end position="791"/>
    </location>
</feature>
<feature type="compositionally biased region" description="Basic and acidic residues" evidence="1">
    <location>
        <begin position="1186"/>
        <end position="1195"/>
    </location>
</feature>
<name>G4T6E9_SERID</name>
<dbReference type="InParanoid" id="G4T6E9"/>
<dbReference type="InterPro" id="IPR036887">
    <property type="entry name" value="HTH_APSES_sf"/>
</dbReference>
<dbReference type="HOGENOM" id="CLU_254426_0_0_1"/>
<evidence type="ECO:0000313" key="3">
    <source>
        <dbReference type="Proteomes" id="UP000007148"/>
    </source>
</evidence>
<dbReference type="GO" id="GO:0003677">
    <property type="term" value="F:DNA binding"/>
    <property type="evidence" value="ECO:0007669"/>
    <property type="project" value="InterPro"/>
</dbReference>
<dbReference type="OrthoDB" id="5597783at2759"/>
<reference evidence="2 3" key="1">
    <citation type="journal article" date="2011" name="PLoS Pathog.">
        <title>Endophytic Life Strategies Decoded by Genome and Transcriptome Analyses of the Mutualistic Root Symbiont Piriformospora indica.</title>
        <authorList>
            <person name="Zuccaro A."/>
            <person name="Lahrmann U."/>
            <person name="Guldener U."/>
            <person name="Langen G."/>
            <person name="Pfiffi S."/>
            <person name="Biedenkopf D."/>
            <person name="Wong P."/>
            <person name="Samans B."/>
            <person name="Grimm C."/>
            <person name="Basiewicz M."/>
            <person name="Murat C."/>
            <person name="Martin F."/>
            <person name="Kogel K.H."/>
        </authorList>
    </citation>
    <scope>NUCLEOTIDE SEQUENCE [LARGE SCALE GENOMIC DNA]</scope>
    <source>
        <strain evidence="2 3">DSM 11827</strain>
    </source>
</reference>
<feature type="region of interest" description="Disordered" evidence="1">
    <location>
        <begin position="882"/>
        <end position="914"/>
    </location>
</feature>
<feature type="compositionally biased region" description="Low complexity" evidence="1">
    <location>
        <begin position="883"/>
        <end position="903"/>
    </location>
</feature>
<feature type="region of interest" description="Disordered" evidence="1">
    <location>
        <begin position="718"/>
        <end position="739"/>
    </location>
</feature>
<dbReference type="SUPFAM" id="SSF54616">
    <property type="entry name" value="DNA-binding domain of Mlu1-box binding protein MBP1"/>
    <property type="match status" value="1"/>
</dbReference>
<feature type="compositionally biased region" description="Low complexity" evidence="1">
    <location>
        <begin position="1257"/>
        <end position="1273"/>
    </location>
</feature>
<evidence type="ECO:0008006" key="4">
    <source>
        <dbReference type="Google" id="ProtNLM"/>
    </source>
</evidence>